<dbReference type="PANTHER" id="PTHR30346">
    <property type="entry name" value="TRANSCRIPTIONAL DUAL REGULATOR HCAR-RELATED"/>
    <property type="match status" value="1"/>
</dbReference>
<feature type="domain" description="HTH lysR-type" evidence="5">
    <location>
        <begin position="1"/>
        <end position="57"/>
    </location>
</feature>
<dbReference type="Gene3D" id="3.40.190.10">
    <property type="entry name" value="Periplasmic binding protein-like II"/>
    <property type="match status" value="2"/>
</dbReference>
<dbReference type="PROSITE" id="PS50931">
    <property type="entry name" value="HTH_LYSR"/>
    <property type="match status" value="1"/>
</dbReference>
<comment type="caution">
    <text evidence="6">The sequence shown here is derived from an EMBL/GenBank/DDBJ whole genome shotgun (WGS) entry which is preliminary data.</text>
</comment>
<dbReference type="InterPro" id="IPR036390">
    <property type="entry name" value="WH_DNA-bd_sf"/>
</dbReference>
<name>A0ABW4BUH5_9LACO</name>
<dbReference type="Proteomes" id="UP001597251">
    <property type="component" value="Unassembled WGS sequence"/>
</dbReference>
<keyword evidence="4" id="KW-0804">Transcription</keyword>
<keyword evidence="2" id="KW-0805">Transcription regulation</keyword>
<dbReference type="Pfam" id="PF03466">
    <property type="entry name" value="LysR_substrate"/>
    <property type="match status" value="1"/>
</dbReference>
<evidence type="ECO:0000256" key="3">
    <source>
        <dbReference type="ARBA" id="ARBA00023125"/>
    </source>
</evidence>
<evidence type="ECO:0000256" key="1">
    <source>
        <dbReference type="ARBA" id="ARBA00009437"/>
    </source>
</evidence>
<protein>
    <submittedName>
        <fullName evidence="6">LysR family transcriptional regulator</fullName>
    </submittedName>
</protein>
<gene>
    <name evidence="6" type="ORF">ACFQ42_08810</name>
</gene>
<dbReference type="SUPFAM" id="SSF53850">
    <property type="entry name" value="Periplasmic binding protein-like II"/>
    <property type="match status" value="1"/>
</dbReference>
<sequence length="293" mass="33752">MFQQMQYFISIVKNHSFTQAAVECNISQSAISQQMKELESHLGIKLLERKGRSFEVTKAGQYFYTHSQDILDNVDTLVENTIKIVKNEQVELKVGYLKNFGTTEFLKTVSKFSEEFPQVKIKITSGNHEELYELLSTGKVDLNFADQRRALSNEYVNEFLTDSKFMLAISKTSFDDINDQMDISQLADIPCVLIAANDQRESDEAYYREILGVKSEFILAENYDEAQILVASNQGYLVVNDRTEKQLNTEIVKTVNLINAKQQMVQNYYAYWKADNSGYYIESFAKLLKENFV</sequence>
<dbReference type="SUPFAM" id="SSF46785">
    <property type="entry name" value="Winged helix' DNA-binding domain"/>
    <property type="match status" value="1"/>
</dbReference>
<dbReference type="CDD" id="cd05466">
    <property type="entry name" value="PBP2_LTTR_substrate"/>
    <property type="match status" value="1"/>
</dbReference>
<keyword evidence="3" id="KW-0238">DNA-binding</keyword>
<dbReference type="PRINTS" id="PR00039">
    <property type="entry name" value="HTHLYSR"/>
</dbReference>
<dbReference type="Gene3D" id="1.10.10.10">
    <property type="entry name" value="Winged helix-like DNA-binding domain superfamily/Winged helix DNA-binding domain"/>
    <property type="match status" value="1"/>
</dbReference>
<accession>A0ABW4BUH5</accession>
<dbReference type="Pfam" id="PF00126">
    <property type="entry name" value="HTH_1"/>
    <property type="match status" value="1"/>
</dbReference>
<dbReference type="PANTHER" id="PTHR30346:SF28">
    <property type="entry name" value="HTH-TYPE TRANSCRIPTIONAL REGULATOR CYNR"/>
    <property type="match status" value="1"/>
</dbReference>
<dbReference type="InterPro" id="IPR036388">
    <property type="entry name" value="WH-like_DNA-bd_sf"/>
</dbReference>
<comment type="similarity">
    <text evidence="1">Belongs to the LysR transcriptional regulatory family.</text>
</comment>
<organism evidence="6 7">
    <name type="scientific">Companilactobacillus keshanensis</name>
    <dbReference type="NCBI Taxonomy" id="2486003"/>
    <lineage>
        <taxon>Bacteria</taxon>
        <taxon>Bacillati</taxon>
        <taxon>Bacillota</taxon>
        <taxon>Bacilli</taxon>
        <taxon>Lactobacillales</taxon>
        <taxon>Lactobacillaceae</taxon>
        <taxon>Companilactobacillus</taxon>
    </lineage>
</organism>
<evidence type="ECO:0000313" key="7">
    <source>
        <dbReference type="Proteomes" id="UP001597251"/>
    </source>
</evidence>
<proteinExistence type="inferred from homology"/>
<dbReference type="EMBL" id="JBHTOI010000046">
    <property type="protein sequence ID" value="MFD1418842.1"/>
    <property type="molecule type" value="Genomic_DNA"/>
</dbReference>
<evidence type="ECO:0000256" key="2">
    <source>
        <dbReference type="ARBA" id="ARBA00023015"/>
    </source>
</evidence>
<reference evidence="7" key="1">
    <citation type="journal article" date="2019" name="Int. J. Syst. Evol. Microbiol.">
        <title>The Global Catalogue of Microorganisms (GCM) 10K type strain sequencing project: providing services to taxonomists for standard genome sequencing and annotation.</title>
        <authorList>
            <consortium name="The Broad Institute Genomics Platform"/>
            <consortium name="The Broad Institute Genome Sequencing Center for Infectious Disease"/>
            <person name="Wu L."/>
            <person name="Ma J."/>
        </authorList>
    </citation>
    <scope>NUCLEOTIDE SEQUENCE [LARGE SCALE GENOMIC DNA]</scope>
    <source>
        <strain evidence="7">CCM 8936</strain>
    </source>
</reference>
<keyword evidence="7" id="KW-1185">Reference proteome</keyword>
<evidence type="ECO:0000313" key="6">
    <source>
        <dbReference type="EMBL" id="MFD1418842.1"/>
    </source>
</evidence>
<evidence type="ECO:0000259" key="5">
    <source>
        <dbReference type="PROSITE" id="PS50931"/>
    </source>
</evidence>
<evidence type="ECO:0000256" key="4">
    <source>
        <dbReference type="ARBA" id="ARBA00023163"/>
    </source>
</evidence>
<dbReference type="InterPro" id="IPR005119">
    <property type="entry name" value="LysR_subst-bd"/>
</dbReference>
<dbReference type="InterPro" id="IPR000847">
    <property type="entry name" value="LysR_HTH_N"/>
</dbReference>
<dbReference type="RefSeq" id="WP_125676505.1">
    <property type="nucleotide sequence ID" value="NZ_JBHTOI010000046.1"/>
</dbReference>